<dbReference type="SUPFAM" id="SSF52218">
    <property type="entry name" value="Flavoproteins"/>
    <property type="match status" value="1"/>
</dbReference>
<dbReference type="PANTHER" id="PTHR39201">
    <property type="entry name" value="EXPORTED PROTEIN-RELATED"/>
    <property type="match status" value="1"/>
</dbReference>
<dbReference type="GO" id="GO:0010181">
    <property type="term" value="F:FMN binding"/>
    <property type="evidence" value="ECO:0007669"/>
    <property type="project" value="InterPro"/>
</dbReference>
<dbReference type="Proteomes" id="UP000251853">
    <property type="component" value="Unassembled WGS sequence"/>
</dbReference>
<dbReference type="RefSeq" id="WP_112482144.1">
    <property type="nucleotide sequence ID" value="NZ_JAIWZC010000001.1"/>
</dbReference>
<dbReference type="Pfam" id="PF12682">
    <property type="entry name" value="Flavodoxin_4"/>
    <property type="match status" value="1"/>
</dbReference>
<gene>
    <name evidence="3" type="ORF">NCTC11224_02992</name>
</gene>
<keyword evidence="1" id="KW-0732">Signal</keyword>
<feature type="domain" description="Flavodoxin-like" evidence="2">
    <location>
        <begin position="58"/>
        <end position="210"/>
    </location>
</feature>
<reference evidence="3 4" key="1">
    <citation type="submission" date="2018-06" db="EMBL/GenBank/DDBJ databases">
        <authorList>
            <consortium name="Pathogen Informatics"/>
            <person name="Doyle S."/>
        </authorList>
    </citation>
    <scope>NUCLEOTIDE SEQUENCE [LARGE SCALE GENOMIC DNA]</scope>
    <source>
        <strain evidence="3 4">NCTC11224</strain>
    </source>
</reference>
<dbReference type="InterPro" id="IPR008254">
    <property type="entry name" value="Flavodoxin/NO_synth"/>
</dbReference>
<evidence type="ECO:0000313" key="3">
    <source>
        <dbReference type="EMBL" id="SQB11610.1"/>
    </source>
</evidence>
<feature type="signal peptide" evidence="1">
    <location>
        <begin position="1"/>
        <end position="26"/>
    </location>
</feature>
<sequence>MLKTAVSVLLAIILSACGISSSNETASVVPSESESIVSVESDVPGEISEKEREDDNDILVAYFSRTGENYDVGVIEKGNTAIVAEIIAAQTGGELFEIKTVNAYPENYEECTEIAQSEKSEKARPELAESIDNLDSYDTIYLGYPIWWGDMPMAVYTFLESNDFAGKTIISFCTHAGSGLSGTVENISTACPGATVKTGLAIAGTTAQNDKAVAEQSVTEWLK</sequence>
<protein>
    <submittedName>
        <fullName evidence="3">Flavodoxin</fullName>
    </submittedName>
</protein>
<proteinExistence type="predicted"/>
<evidence type="ECO:0000313" key="4">
    <source>
        <dbReference type="Proteomes" id="UP000251853"/>
    </source>
</evidence>
<dbReference type="EMBL" id="UAVW01000009">
    <property type="protein sequence ID" value="SQB11610.1"/>
    <property type="molecule type" value="Genomic_DNA"/>
</dbReference>
<dbReference type="PANTHER" id="PTHR39201:SF1">
    <property type="entry name" value="FLAVODOXIN-LIKE DOMAIN-CONTAINING PROTEIN"/>
    <property type="match status" value="1"/>
</dbReference>
<dbReference type="PROSITE" id="PS51257">
    <property type="entry name" value="PROKAR_LIPOPROTEIN"/>
    <property type="match status" value="1"/>
</dbReference>
<name>A0A2X2WD70_9FIRM</name>
<dbReference type="Gene3D" id="3.40.50.360">
    <property type="match status" value="1"/>
</dbReference>
<dbReference type="AlphaFoldDB" id="A0A2X2WD70"/>
<keyword evidence="4" id="KW-1185">Reference proteome</keyword>
<accession>A0A2X2WD70</accession>
<organism evidence="3 4">
    <name type="scientific">Enterocloster clostridioformis</name>
    <dbReference type="NCBI Taxonomy" id="1531"/>
    <lineage>
        <taxon>Bacteria</taxon>
        <taxon>Bacillati</taxon>
        <taxon>Bacillota</taxon>
        <taxon>Clostridia</taxon>
        <taxon>Lachnospirales</taxon>
        <taxon>Lachnospiraceae</taxon>
        <taxon>Enterocloster</taxon>
    </lineage>
</organism>
<dbReference type="GO" id="GO:0016651">
    <property type="term" value="F:oxidoreductase activity, acting on NAD(P)H"/>
    <property type="evidence" value="ECO:0007669"/>
    <property type="project" value="UniProtKB-ARBA"/>
</dbReference>
<dbReference type="InterPro" id="IPR029039">
    <property type="entry name" value="Flavoprotein-like_sf"/>
</dbReference>
<evidence type="ECO:0000256" key="1">
    <source>
        <dbReference type="SAM" id="SignalP"/>
    </source>
</evidence>
<feature type="chain" id="PRO_5039567671" evidence="1">
    <location>
        <begin position="27"/>
        <end position="223"/>
    </location>
</feature>
<evidence type="ECO:0000259" key="2">
    <source>
        <dbReference type="Pfam" id="PF12682"/>
    </source>
</evidence>